<gene>
    <name evidence="2" type="ORF">Tci_041044</name>
</gene>
<dbReference type="EMBL" id="BKCJ010005865">
    <property type="protein sequence ID" value="GEU69066.1"/>
    <property type="molecule type" value="Genomic_DNA"/>
</dbReference>
<reference evidence="2" key="1">
    <citation type="journal article" date="2019" name="Sci. Rep.">
        <title>Draft genome of Tanacetum cinerariifolium, the natural source of mosquito coil.</title>
        <authorList>
            <person name="Yamashiro T."/>
            <person name="Shiraishi A."/>
            <person name="Satake H."/>
            <person name="Nakayama K."/>
        </authorList>
    </citation>
    <scope>NUCLEOTIDE SEQUENCE</scope>
</reference>
<feature type="region of interest" description="Disordered" evidence="1">
    <location>
        <begin position="237"/>
        <end position="257"/>
    </location>
</feature>
<proteinExistence type="predicted"/>
<feature type="compositionally biased region" description="Polar residues" evidence="1">
    <location>
        <begin position="244"/>
        <end position="256"/>
    </location>
</feature>
<organism evidence="2">
    <name type="scientific">Tanacetum cinerariifolium</name>
    <name type="common">Dalmatian daisy</name>
    <name type="synonym">Chrysanthemum cinerariifolium</name>
    <dbReference type="NCBI Taxonomy" id="118510"/>
    <lineage>
        <taxon>Eukaryota</taxon>
        <taxon>Viridiplantae</taxon>
        <taxon>Streptophyta</taxon>
        <taxon>Embryophyta</taxon>
        <taxon>Tracheophyta</taxon>
        <taxon>Spermatophyta</taxon>
        <taxon>Magnoliopsida</taxon>
        <taxon>eudicotyledons</taxon>
        <taxon>Gunneridae</taxon>
        <taxon>Pentapetalae</taxon>
        <taxon>asterids</taxon>
        <taxon>campanulids</taxon>
        <taxon>Asterales</taxon>
        <taxon>Asteraceae</taxon>
        <taxon>Asteroideae</taxon>
        <taxon>Anthemideae</taxon>
        <taxon>Anthemidinae</taxon>
        <taxon>Tanacetum</taxon>
    </lineage>
</organism>
<evidence type="ECO:0000313" key="2">
    <source>
        <dbReference type="EMBL" id="GEU69066.1"/>
    </source>
</evidence>
<feature type="compositionally biased region" description="Acidic residues" evidence="1">
    <location>
        <begin position="115"/>
        <end position="130"/>
    </location>
</feature>
<feature type="region of interest" description="Disordered" evidence="1">
    <location>
        <begin position="101"/>
        <end position="143"/>
    </location>
</feature>
<evidence type="ECO:0000256" key="1">
    <source>
        <dbReference type="SAM" id="MobiDB-lite"/>
    </source>
</evidence>
<comment type="caution">
    <text evidence="2">The sequence shown here is derived from an EMBL/GenBank/DDBJ whole genome shotgun (WGS) entry which is preliminary data.</text>
</comment>
<accession>A0A6L2M4X8</accession>
<name>A0A6L2M4X8_TANCI</name>
<feature type="region of interest" description="Disordered" evidence="1">
    <location>
        <begin position="197"/>
        <end position="224"/>
    </location>
</feature>
<sequence length="327" mass="36491">MSQKSLCSGSGILSRRTILDICLRVEGVNFTNVLDDDTTLAFLIKLGYKGPLYKHNNMFMDHMHQPWRTQASIINKCFFRKITRNDKLHVHQVFCWSDSHPKKSIGKGLQRENTADDSQETVDVSEDSEPEPVKRKTSSKRRVKKKVTLSTDDNIVFDDPNTALELSKSIDKTKAEEAGAARQVHATHARIVTESVLEPTRRRKSSKVTSDLPKKLKGVPSLTPEEQEVANIMQALKESKNTSKRQPGTKGSNKGTGTILGVFNESTVISATLSEGTGCKNPNLRHMTLLIVRSSSRRKGSLDEQERASVAHFVAMSDEKVMVKMVD</sequence>
<protein>
    <submittedName>
        <fullName evidence="2">Uncharacterized protein</fullName>
    </submittedName>
</protein>
<dbReference type="AlphaFoldDB" id="A0A6L2M4X8"/>